<evidence type="ECO:0000256" key="1">
    <source>
        <dbReference type="ARBA" id="ARBA00009861"/>
    </source>
</evidence>
<reference evidence="4 5" key="1">
    <citation type="journal article" date="2020" name="Nat. Food">
        <title>A phased Vanilla planifolia genome enables genetic improvement of flavour and production.</title>
        <authorList>
            <person name="Hasing T."/>
            <person name="Tang H."/>
            <person name="Brym M."/>
            <person name="Khazi F."/>
            <person name="Huang T."/>
            <person name="Chambers A.H."/>
        </authorList>
    </citation>
    <scope>NUCLEOTIDE SEQUENCE [LARGE SCALE GENOMIC DNA]</scope>
    <source>
        <tissue evidence="4">Leaf</tissue>
    </source>
</reference>
<dbReference type="PANTHER" id="PTHR31642">
    <property type="entry name" value="TRICHOTHECENE 3-O-ACETYLTRANSFERASE"/>
    <property type="match status" value="1"/>
</dbReference>
<dbReference type="InterPro" id="IPR050317">
    <property type="entry name" value="Plant_Fungal_Acyltransferase"/>
</dbReference>
<dbReference type="Proteomes" id="UP000636800">
    <property type="component" value="Unassembled WGS sequence"/>
</dbReference>
<gene>
    <name evidence="4" type="ORF">HPP92_028295</name>
</gene>
<evidence type="ECO:0000256" key="3">
    <source>
        <dbReference type="ARBA" id="ARBA00023315"/>
    </source>
</evidence>
<dbReference type="AlphaFoldDB" id="A0A835P6M2"/>
<comment type="similarity">
    <text evidence="1">Belongs to the plant acyltransferase family.</text>
</comment>
<dbReference type="EMBL" id="JADCNL010000458">
    <property type="protein sequence ID" value="KAG0447529.1"/>
    <property type="molecule type" value="Genomic_DNA"/>
</dbReference>
<keyword evidence="2" id="KW-0808">Transferase</keyword>
<accession>A0A835P6M2</accession>
<evidence type="ECO:0000313" key="4">
    <source>
        <dbReference type="EMBL" id="KAG0447529.1"/>
    </source>
</evidence>
<sequence>MAVELIRTTIIKPTPSTSTEPKLVPLTLFDRAAFDLHVASLYAFLPPNPSNDSLKLGLSRILSYFPHLAGRITTDNHLRRPCIHLNDAGVRVIETTVSSTLADMLPLDATSNLSDLLPPIGDGVEFLLQIQLNSYSCGGLVIGATSHHRVADGQSMSNFFTSWANMVRRGTGPHPPPFLDREAIVVPRNLLRVEFNHREVEFRPPVDSLHEATDPTATCKVENLKVFFPSDFIARLKALVPERRCSTFEVLLAHLWRGISKARGLPESQVTKVRVAVNGRARMRPVVPAEFFGNLVLWAHPTATVRELAAEGGGLANAVRIIHEAVERVDDRYFRSFIDFGEVECGDMEATAPATGSVLCPNLEVDSWLRFNFHDIDFGSGGPCSFLPPNLPVEGLMLFVPSTKEKGGVDVFMALAAEHVGLFKENCYSLD</sequence>
<dbReference type="GO" id="GO:0016747">
    <property type="term" value="F:acyltransferase activity, transferring groups other than amino-acyl groups"/>
    <property type="evidence" value="ECO:0007669"/>
    <property type="project" value="TreeGrafter"/>
</dbReference>
<evidence type="ECO:0000313" key="5">
    <source>
        <dbReference type="Proteomes" id="UP000636800"/>
    </source>
</evidence>
<dbReference type="Pfam" id="PF02458">
    <property type="entry name" value="Transferase"/>
    <property type="match status" value="1"/>
</dbReference>
<keyword evidence="5" id="KW-1185">Reference proteome</keyword>
<dbReference type="SUPFAM" id="SSF52777">
    <property type="entry name" value="CoA-dependent acyltransferases"/>
    <property type="match status" value="2"/>
</dbReference>
<dbReference type="OrthoDB" id="10556295at2759"/>
<dbReference type="PANTHER" id="PTHR31642:SF278">
    <property type="entry name" value="TRYPTAMINE HYDROXYCINNAMOYLTRANSFERASE 1"/>
    <property type="match status" value="1"/>
</dbReference>
<comment type="caution">
    <text evidence="4">The sequence shown here is derived from an EMBL/GenBank/DDBJ whole genome shotgun (WGS) entry which is preliminary data.</text>
</comment>
<keyword evidence="3" id="KW-0012">Acyltransferase</keyword>
<protein>
    <submittedName>
        <fullName evidence="4">Uncharacterized protein</fullName>
    </submittedName>
</protein>
<dbReference type="Gene3D" id="3.30.559.10">
    <property type="entry name" value="Chloramphenicol acetyltransferase-like domain"/>
    <property type="match status" value="2"/>
</dbReference>
<dbReference type="InterPro" id="IPR023213">
    <property type="entry name" value="CAT-like_dom_sf"/>
</dbReference>
<evidence type="ECO:0000256" key="2">
    <source>
        <dbReference type="ARBA" id="ARBA00022679"/>
    </source>
</evidence>
<dbReference type="FunFam" id="3.30.559.10:FF:000008">
    <property type="entry name" value="Tryptamine hydroxycinnamoyl transferase"/>
    <property type="match status" value="1"/>
</dbReference>
<name>A0A835P6M2_VANPL</name>
<organism evidence="4 5">
    <name type="scientific">Vanilla planifolia</name>
    <name type="common">Vanilla</name>
    <dbReference type="NCBI Taxonomy" id="51239"/>
    <lineage>
        <taxon>Eukaryota</taxon>
        <taxon>Viridiplantae</taxon>
        <taxon>Streptophyta</taxon>
        <taxon>Embryophyta</taxon>
        <taxon>Tracheophyta</taxon>
        <taxon>Spermatophyta</taxon>
        <taxon>Magnoliopsida</taxon>
        <taxon>Liliopsida</taxon>
        <taxon>Asparagales</taxon>
        <taxon>Orchidaceae</taxon>
        <taxon>Vanilloideae</taxon>
        <taxon>Vanilleae</taxon>
        <taxon>Vanilla</taxon>
    </lineage>
</organism>
<proteinExistence type="inferred from homology"/>